<dbReference type="OMA" id="CNAMSHS"/>
<organism evidence="4">
    <name type="scientific">Drosophila persimilis</name>
    <name type="common">Fruit fly</name>
    <dbReference type="NCBI Taxonomy" id="7234"/>
    <lineage>
        <taxon>Eukaryota</taxon>
        <taxon>Metazoa</taxon>
        <taxon>Ecdysozoa</taxon>
        <taxon>Arthropoda</taxon>
        <taxon>Hexapoda</taxon>
        <taxon>Insecta</taxon>
        <taxon>Pterygota</taxon>
        <taxon>Neoptera</taxon>
        <taxon>Endopterygota</taxon>
        <taxon>Diptera</taxon>
        <taxon>Brachycera</taxon>
        <taxon>Muscomorpha</taxon>
        <taxon>Ephydroidea</taxon>
        <taxon>Drosophilidae</taxon>
        <taxon>Drosophila</taxon>
        <taxon>Sophophora</taxon>
    </lineage>
</organism>
<gene>
    <name evidence="3" type="primary">Dper\GL13758</name>
    <name evidence="3" type="ORF">Dper_GL13758</name>
</gene>
<evidence type="ECO:0000259" key="2">
    <source>
        <dbReference type="SMART" id="SM00355"/>
    </source>
</evidence>
<dbReference type="SMART" id="SM00355">
    <property type="entry name" value="ZnF_C2H2"/>
    <property type="match status" value="3"/>
</dbReference>
<dbReference type="eggNOG" id="KOG1721">
    <property type="taxonomic scope" value="Eukaryota"/>
</dbReference>
<evidence type="ECO:0000313" key="3">
    <source>
        <dbReference type="EMBL" id="EDW38831.1"/>
    </source>
</evidence>
<feature type="region of interest" description="Disordered" evidence="1">
    <location>
        <begin position="72"/>
        <end position="93"/>
    </location>
</feature>
<dbReference type="EMBL" id="CH479186">
    <property type="protein sequence ID" value="EDW38831.1"/>
    <property type="molecule type" value="Genomic_DNA"/>
</dbReference>
<dbReference type="HOGENOM" id="CLU_070175_0_0_1"/>
<dbReference type="PhylomeDB" id="B4GNU8"/>
<dbReference type="InterPro" id="IPR013087">
    <property type="entry name" value="Znf_C2H2_type"/>
</dbReference>
<dbReference type="STRING" id="7234.B4GNU8"/>
<dbReference type="GO" id="GO:0005721">
    <property type="term" value="C:pericentric heterochromatin"/>
    <property type="evidence" value="ECO:0007669"/>
    <property type="project" value="EnsemblMetazoa"/>
</dbReference>
<sequence>MANTLQPIPAKVTPINVRVFELPEFIFVQTKLITPRYALENRILTTRIKKPWTRTKSAMVAPAAKVERPPLKIVPLPSRNGPQKTPETSNPVRERAIQTEEKQTCDVGVQCDTDEWEETQMDTERKGELSSGEEDEESKFITFVGENTLIIRNGMMECLVCGEVARSLEHHKSHIVTHYGPKVLCCLCGEFVDHERLLLGHNLTCRSRPSKKPSIFLKCPNMFCNVVCRTQPQLYKHLSSHDKVPFYRCLECRLHFRTAMSFLLHRKKKEGCNKAKALFLFDKHSASRWKGNLKRCTVCLRKFNDERLCGIHRFNCIQAHHRKLTKKLFKPSSLA</sequence>
<evidence type="ECO:0000256" key="1">
    <source>
        <dbReference type="SAM" id="MobiDB-lite"/>
    </source>
</evidence>
<reference evidence="3 4" key="1">
    <citation type="journal article" date="2007" name="Nature">
        <title>Evolution of genes and genomes on the Drosophila phylogeny.</title>
        <authorList>
            <consortium name="Drosophila 12 Genomes Consortium"/>
            <person name="Clark A.G."/>
            <person name="Eisen M.B."/>
            <person name="Smith D.R."/>
            <person name="Bergman C.M."/>
            <person name="Oliver B."/>
            <person name="Markow T.A."/>
            <person name="Kaufman T.C."/>
            <person name="Kellis M."/>
            <person name="Gelbart W."/>
            <person name="Iyer V.N."/>
            <person name="Pollard D.A."/>
            <person name="Sackton T.B."/>
            <person name="Larracuente A.M."/>
            <person name="Singh N.D."/>
            <person name="Abad J.P."/>
            <person name="Abt D.N."/>
            <person name="Adryan B."/>
            <person name="Aguade M."/>
            <person name="Akashi H."/>
            <person name="Anderson W.W."/>
            <person name="Aquadro C.F."/>
            <person name="Ardell D.H."/>
            <person name="Arguello R."/>
            <person name="Artieri C.G."/>
            <person name="Barbash D.A."/>
            <person name="Barker D."/>
            <person name="Barsanti P."/>
            <person name="Batterham P."/>
            <person name="Batzoglou S."/>
            <person name="Begun D."/>
            <person name="Bhutkar A."/>
            <person name="Blanco E."/>
            <person name="Bosak S.A."/>
            <person name="Bradley R.K."/>
            <person name="Brand A.D."/>
            <person name="Brent M.R."/>
            <person name="Brooks A.N."/>
            <person name="Brown R.H."/>
            <person name="Butlin R.K."/>
            <person name="Caggese C."/>
            <person name="Calvi B.R."/>
            <person name="Bernardo de Carvalho A."/>
            <person name="Caspi A."/>
            <person name="Castrezana S."/>
            <person name="Celniker S.E."/>
            <person name="Chang J.L."/>
            <person name="Chapple C."/>
            <person name="Chatterji S."/>
            <person name="Chinwalla A."/>
            <person name="Civetta A."/>
            <person name="Clifton S.W."/>
            <person name="Comeron J.M."/>
            <person name="Costello J.C."/>
            <person name="Coyne J.A."/>
            <person name="Daub J."/>
            <person name="David R.G."/>
            <person name="Delcher A.L."/>
            <person name="Delehaunty K."/>
            <person name="Do C.B."/>
            <person name="Ebling H."/>
            <person name="Edwards K."/>
            <person name="Eickbush T."/>
            <person name="Evans J.D."/>
            <person name="Filipski A."/>
            <person name="Findeiss S."/>
            <person name="Freyhult E."/>
            <person name="Fulton L."/>
            <person name="Fulton R."/>
            <person name="Garcia A.C."/>
            <person name="Gardiner A."/>
            <person name="Garfield D.A."/>
            <person name="Garvin B.E."/>
            <person name="Gibson G."/>
            <person name="Gilbert D."/>
            <person name="Gnerre S."/>
            <person name="Godfrey J."/>
            <person name="Good R."/>
            <person name="Gotea V."/>
            <person name="Gravely B."/>
            <person name="Greenberg A.J."/>
            <person name="Griffiths-Jones S."/>
            <person name="Gross S."/>
            <person name="Guigo R."/>
            <person name="Gustafson E.A."/>
            <person name="Haerty W."/>
            <person name="Hahn M.W."/>
            <person name="Halligan D.L."/>
            <person name="Halpern A.L."/>
            <person name="Halter G.M."/>
            <person name="Han M.V."/>
            <person name="Heger A."/>
            <person name="Hillier L."/>
            <person name="Hinrichs A.S."/>
            <person name="Holmes I."/>
            <person name="Hoskins R.A."/>
            <person name="Hubisz M.J."/>
            <person name="Hultmark D."/>
            <person name="Huntley M.A."/>
            <person name="Jaffe D.B."/>
            <person name="Jagadeeshan S."/>
            <person name="Jeck W.R."/>
            <person name="Johnson J."/>
            <person name="Jones C.D."/>
            <person name="Jordan W.C."/>
            <person name="Karpen G.H."/>
            <person name="Kataoka E."/>
            <person name="Keightley P.D."/>
            <person name="Kheradpour P."/>
            <person name="Kirkness E.F."/>
            <person name="Koerich L.B."/>
            <person name="Kristiansen K."/>
            <person name="Kudrna D."/>
            <person name="Kulathinal R.J."/>
            <person name="Kumar S."/>
            <person name="Kwok R."/>
            <person name="Lander E."/>
            <person name="Langley C.H."/>
            <person name="Lapoint R."/>
            <person name="Lazzaro B.P."/>
            <person name="Lee S.J."/>
            <person name="Levesque L."/>
            <person name="Li R."/>
            <person name="Lin C.F."/>
            <person name="Lin M.F."/>
            <person name="Lindblad-Toh K."/>
            <person name="Llopart A."/>
            <person name="Long M."/>
            <person name="Low L."/>
            <person name="Lozovsky E."/>
            <person name="Lu J."/>
            <person name="Luo M."/>
            <person name="Machado C.A."/>
            <person name="Makalowski W."/>
            <person name="Marzo M."/>
            <person name="Matsuda M."/>
            <person name="Matzkin L."/>
            <person name="McAllister B."/>
            <person name="McBride C.S."/>
            <person name="McKernan B."/>
            <person name="McKernan K."/>
            <person name="Mendez-Lago M."/>
            <person name="Minx P."/>
            <person name="Mollenhauer M.U."/>
            <person name="Montooth K."/>
            <person name="Mount S.M."/>
            <person name="Mu X."/>
            <person name="Myers E."/>
            <person name="Negre B."/>
            <person name="Newfeld S."/>
            <person name="Nielsen R."/>
            <person name="Noor M.A."/>
            <person name="O'Grady P."/>
            <person name="Pachter L."/>
            <person name="Papaceit M."/>
            <person name="Parisi M.J."/>
            <person name="Parisi M."/>
            <person name="Parts L."/>
            <person name="Pedersen J.S."/>
            <person name="Pesole G."/>
            <person name="Phillippy A.M."/>
            <person name="Ponting C.P."/>
            <person name="Pop M."/>
            <person name="Porcelli D."/>
            <person name="Powell J.R."/>
            <person name="Prohaska S."/>
            <person name="Pruitt K."/>
            <person name="Puig M."/>
            <person name="Quesneville H."/>
            <person name="Ram K.R."/>
            <person name="Rand D."/>
            <person name="Rasmussen M.D."/>
            <person name="Reed L.K."/>
            <person name="Reenan R."/>
            <person name="Reily A."/>
            <person name="Remington K.A."/>
            <person name="Rieger T.T."/>
            <person name="Ritchie M.G."/>
            <person name="Robin C."/>
            <person name="Rogers Y.H."/>
            <person name="Rohde C."/>
            <person name="Rozas J."/>
            <person name="Rubenfield M.J."/>
            <person name="Ruiz A."/>
            <person name="Russo S."/>
            <person name="Salzberg S.L."/>
            <person name="Sanchez-Gracia A."/>
            <person name="Saranga D.J."/>
            <person name="Sato H."/>
            <person name="Schaeffer S.W."/>
            <person name="Schatz M.C."/>
            <person name="Schlenke T."/>
            <person name="Schwartz R."/>
            <person name="Segarra C."/>
            <person name="Singh R.S."/>
            <person name="Sirot L."/>
            <person name="Sirota M."/>
            <person name="Sisneros N.B."/>
            <person name="Smith C.D."/>
            <person name="Smith T.F."/>
            <person name="Spieth J."/>
            <person name="Stage D.E."/>
            <person name="Stark A."/>
            <person name="Stephan W."/>
            <person name="Strausberg R.L."/>
            <person name="Strempel S."/>
            <person name="Sturgill D."/>
            <person name="Sutton G."/>
            <person name="Sutton G.G."/>
            <person name="Tao W."/>
            <person name="Teichmann S."/>
            <person name="Tobari Y.N."/>
            <person name="Tomimura Y."/>
            <person name="Tsolas J.M."/>
            <person name="Valente V.L."/>
            <person name="Venter E."/>
            <person name="Venter J.C."/>
            <person name="Vicario S."/>
            <person name="Vieira F.G."/>
            <person name="Vilella A.J."/>
            <person name="Villasante A."/>
            <person name="Walenz B."/>
            <person name="Wang J."/>
            <person name="Wasserman M."/>
            <person name="Watts T."/>
            <person name="Wilson D."/>
            <person name="Wilson R.K."/>
            <person name="Wing R.A."/>
            <person name="Wolfner M.F."/>
            <person name="Wong A."/>
            <person name="Wong G.K."/>
            <person name="Wu C.I."/>
            <person name="Wu G."/>
            <person name="Yamamoto D."/>
            <person name="Yang H.P."/>
            <person name="Yang S.P."/>
            <person name="Yorke J.A."/>
            <person name="Yoshida K."/>
            <person name="Zdobnov E."/>
            <person name="Zhang P."/>
            <person name="Zhang Y."/>
            <person name="Zimin A.V."/>
            <person name="Baldwin J."/>
            <person name="Abdouelleil A."/>
            <person name="Abdulkadir J."/>
            <person name="Abebe A."/>
            <person name="Abera B."/>
            <person name="Abreu J."/>
            <person name="Acer S.C."/>
            <person name="Aftuck L."/>
            <person name="Alexander A."/>
            <person name="An P."/>
            <person name="Anderson E."/>
            <person name="Anderson S."/>
            <person name="Arachi H."/>
            <person name="Azer M."/>
            <person name="Bachantsang P."/>
            <person name="Barry A."/>
            <person name="Bayul T."/>
            <person name="Berlin A."/>
            <person name="Bessette D."/>
            <person name="Bloom T."/>
            <person name="Blye J."/>
            <person name="Boguslavskiy L."/>
            <person name="Bonnet C."/>
            <person name="Boukhgalter B."/>
            <person name="Bourzgui I."/>
            <person name="Brown A."/>
            <person name="Cahill P."/>
            <person name="Channer S."/>
            <person name="Cheshatsang Y."/>
            <person name="Chuda L."/>
            <person name="Citroen M."/>
            <person name="Collymore A."/>
            <person name="Cooke P."/>
            <person name="Costello M."/>
            <person name="D'Aco K."/>
            <person name="Daza R."/>
            <person name="De Haan G."/>
            <person name="DeGray S."/>
            <person name="DeMaso C."/>
            <person name="Dhargay N."/>
            <person name="Dooley K."/>
            <person name="Dooley E."/>
            <person name="Doricent M."/>
            <person name="Dorje P."/>
            <person name="Dorjee K."/>
            <person name="Dupes A."/>
            <person name="Elong R."/>
            <person name="Falk J."/>
            <person name="Farina A."/>
            <person name="Faro S."/>
            <person name="Ferguson D."/>
            <person name="Fisher S."/>
            <person name="Foley C.D."/>
            <person name="Franke A."/>
            <person name="Friedrich D."/>
            <person name="Gadbois L."/>
            <person name="Gearin G."/>
            <person name="Gearin C.R."/>
            <person name="Giannoukos G."/>
            <person name="Goode T."/>
            <person name="Graham J."/>
            <person name="Grandbois E."/>
            <person name="Grewal S."/>
            <person name="Gyaltsen K."/>
            <person name="Hafez N."/>
            <person name="Hagos B."/>
            <person name="Hall J."/>
            <person name="Henson C."/>
            <person name="Hollinger A."/>
            <person name="Honan T."/>
            <person name="Huard M.D."/>
            <person name="Hughes L."/>
            <person name="Hurhula B."/>
            <person name="Husby M.E."/>
            <person name="Kamat A."/>
            <person name="Kanga B."/>
            <person name="Kashin S."/>
            <person name="Khazanovich D."/>
            <person name="Kisner P."/>
            <person name="Lance K."/>
            <person name="Lara M."/>
            <person name="Lee W."/>
            <person name="Lennon N."/>
            <person name="Letendre F."/>
            <person name="LeVine R."/>
            <person name="Lipovsky A."/>
            <person name="Liu X."/>
            <person name="Liu J."/>
            <person name="Liu S."/>
            <person name="Lokyitsang T."/>
            <person name="Lokyitsang Y."/>
            <person name="Lubonja R."/>
            <person name="Lui A."/>
            <person name="MacDonald P."/>
            <person name="Magnisalis V."/>
            <person name="Maru K."/>
            <person name="Matthews C."/>
            <person name="McCusker W."/>
            <person name="McDonough S."/>
            <person name="Mehta T."/>
            <person name="Meldrim J."/>
            <person name="Meneus L."/>
            <person name="Mihai O."/>
            <person name="Mihalev A."/>
            <person name="Mihova T."/>
            <person name="Mittelman R."/>
            <person name="Mlenga V."/>
            <person name="Montmayeur A."/>
            <person name="Mulrain L."/>
            <person name="Navidi A."/>
            <person name="Naylor J."/>
            <person name="Negash T."/>
            <person name="Nguyen T."/>
            <person name="Nguyen N."/>
            <person name="Nicol R."/>
            <person name="Norbu C."/>
            <person name="Norbu N."/>
            <person name="Novod N."/>
            <person name="O'Neill B."/>
            <person name="Osman S."/>
            <person name="Markiewicz E."/>
            <person name="Oyono O.L."/>
            <person name="Patti C."/>
            <person name="Phunkhang P."/>
            <person name="Pierre F."/>
            <person name="Priest M."/>
            <person name="Raghuraman S."/>
            <person name="Rege F."/>
            <person name="Reyes R."/>
            <person name="Rise C."/>
            <person name="Rogov P."/>
            <person name="Ross K."/>
            <person name="Ryan E."/>
            <person name="Settipalli S."/>
            <person name="Shea T."/>
            <person name="Sherpa N."/>
            <person name="Shi L."/>
            <person name="Shih D."/>
            <person name="Sparrow T."/>
            <person name="Spaulding J."/>
            <person name="Stalker J."/>
            <person name="Stange-Thomann N."/>
            <person name="Stavropoulos S."/>
            <person name="Stone C."/>
            <person name="Strader C."/>
            <person name="Tesfaye S."/>
            <person name="Thomson T."/>
            <person name="Thoulutsang Y."/>
            <person name="Thoulutsang D."/>
            <person name="Topham K."/>
            <person name="Topping I."/>
            <person name="Tsamla T."/>
            <person name="Vassiliev H."/>
            <person name="Vo A."/>
            <person name="Wangchuk T."/>
            <person name="Wangdi T."/>
            <person name="Weiand M."/>
            <person name="Wilkinson J."/>
            <person name="Wilson A."/>
            <person name="Yadav S."/>
            <person name="Young G."/>
            <person name="Yu Q."/>
            <person name="Zembek L."/>
            <person name="Zhong D."/>
            <person name="Zimmer A."/>
            <person name="Zwirko Z."/>
            <person name="Jaffe D.B."/>
            <person name="Alvarez P."/>
            <person name="Brockman W."/>
            <person name="Butler J."/>
            <person name="Chin C."/>
            <person name="Gnerre S."/>
            <person name="Grabherr M."/>
            <person name="Kleber M."/>
            <person name="Mauceli E."/>
            <person name="MacCallum I."/>
        </authorList>
    </citation>
    <scope>NUCLEOTIDE SEQUENCE [LARGE SCALE GENOMIC DNA]</scope>
    <source>
        <strain evidence="4">MSH-3 / Tucson 14011-0111.49</strain>
    </source>
</reference>
<proteinExistence type="predicted"/>
<accession>B4GNU8</accession>
<protein>
    <submittedName>
        <fullName evidence="3">GL13758</fullName>
    </submittedName>
</protein>
<feature type="domain" description="C2H2-type" evidence="2">
    <location>
        <begin position="247"/>
        <end position="267"/>
    </location>
</feature>
<keyword evidence="4" id="KW-1185">Reference proteome</keyword>
<feature type="domain" description="C2H2-type" evidence="2">
    <location>
        <begin position="156"/>
        <end position="178"/>
    </location>
</feature>
<feature type="compositionally biased region" description="Polar residues" evidence="1">
    <location>
        <begin position="80"/>
        <end position="91"/>
    </location>
</feature>
<dbReference type="KEGG" id="dpe:6594824"/>
<feature type="domain" description="C2H2-type" evidence="2">
    <location>
        <begin position="217"/>
        <end position="241"/>
    </location>
</feature>
<dbReference type="OrthoDB" id="4748970at2759"/>
<evidence type="ECO:0000313" key="4">
    <source>
        <dbReference type="Proteomes" id="UP000008744"/>
    </source>
</evidence>
<dbReference type="AlphaFoldDB" id="B4GNU8"/>
<name>B4GNU8_DROPE</name>
<dbReference type="Proteomes" id="UP000008744">
    <property type="component" value="Unassembled WGS sequence"/>
</dbReference>